<organism evidence="3 4">
    <name type="scientific">Mycena maculata</name>
    <dbReference type="NCBI Taxonomy" id="230809"/>
    <lineage>
        <taxon>Eukaryota</taxon>
        <taxon>Fungi</taxon>
        <taxon>Dikarya</taxon>
        <taxon>Basidiomycota</taxon>
        <taxon>Agaricomycotina</taxon>
        <taxon>Agaricomycetes</taxon>
        <taxon>Agaricomycetidae</taxon>
        <taxon>Agaricales</taxon>
        <taxon>Marasmiineae</taxon>
        <taxon>Mycenaceae</taxon>
        <taxon>Mycena</taxon>
    </lineage>
</organism>
<dbReference type="InterPro" id="IPR045339">
    <property type="entry name" value="DUF6534"/>
</dbReference>
<dbReference type="AlphaFoldDB" id="A0AAD7JGA7"/>
<protein>
    <recommendedName>
        <fullName evidence="2">DUF6534 domain-containing protein</fullName>
    </recommendedName>
</protein>
<evidence type="ECO:0000313" key="4">
    <source>
        <dbReference type="Proteomes" id="UP001215280"/>
    </source>
</evidence>
<dbReference type="PANTHER" id="PTHR40465">
    <property type="entry name" value="CHROMOSOME 1, WHOLE GENOME SHOTGUN SEQUENCE"/>
    <property type="match status" value="1"/>
</dbReference>
<feature type="transmembrane region" description="Helical" evidence="1">
    <location>
        <begin position="75"/>
        <end position="92"/>
    </location>
</feature>
<accession>A0AAD7JGA7</accession>
<sequence length="351" mass="39116">MGKRMSNIPDLNVTLGATEIGWLSSVSLHMEWGFILDRLLELGHTVSSWHALYLQTVIFYGQPQYISSPPHSEEMTILFAALLYMVVQTFYANRVRVLTGSWTIMVVASSLNTLRFIANMGSLGLLMHYSRVSILLEWRWLVSTALSLGLAVDIFITASMCYFLRKMRGRHYQRTRTIVDTLIAWSVGEGIESTVLTSTASILQIILASHFVQSNARALSDDSVVHDADGSQNVDSVAYVLEGHPLICFSEPVFSNSMLAALNGRRGLSLYDDEPSECLHFVSDASSRKDMVTVSFASASDVPSRVRTLIQLFRAMTLLINSGCIIQNRLGYTYQAWTTADLEEPEHRGEG</sequence>
<keyword evidence="1" id="KW-0812">Transmembrane</keyword>
<evidence type="ECO:0000256" key="1">
    <source>
        <dbReference type="SAM" id="Phobius"/>
    </source>
</evidence>
<gene>
    <name evidence="3" type="ORF">DFH07DRAFT_770552</name>
</gene>
<comment type="caution">
    <text evidence="3">The sequence shown here is derived from an EMBL/GenBank/DDBJ whole genome shotgun (WGS) entry which is preliminary data.</text>
</comment>
<feature type="transmembrane region" description="Helical" evidence="1">
    <location>
        <begin position="99"/>
        <end position="118"/>
    </location>
</feature>
<feature type="domain" description="DUF6534" evidence="2">
    <location>
        <begin position="150"/>
        <end position="209"/>
    </location>
</feature>
<reference evidence="3" key="1">
    <citation type="submission" date="2023-03" db="EMBL/GenBank/DDBJ databases">
        <title>Massive genome expansion in bonnet fungi (Mycena s.s.) driven by repeated elements and novel gene families across ecological guilds.</title>
        <authorList>
            <consortium name="Lawrence Berkeley National Laboratory"/>
            <person name="Harder C.B."/>
            <person name="Miyauchi S."/>
            <person name="Viragh M."/>
            <person name="Kuo A."/>
            <person name="Thoen E."/>
            <person name="Andreopoulos B."/>
            <person name="Lu D."/>
            <person name="Skrede I."/>
            <person name="Drula E."/>
            <person name="Henrissat B."/>
            <person name="Morin E."/>
            <person name="Kohler A."/>
            <person name="Barry K."/>
            <person name="LaButti K."/>
            <person name="Morin E."/>
            <person name="Salamov A."/>
            <person name="Lipzen A."/>
            <person name="Mereny Z."/>
            <person name="Hegedus B."/>
            <person name="Baldrian P."/>
            <person name="Stursova M."/>
            <person name="Weitz H."/>
            <person name="Taylor A."/>
            <person name="Grigoriev I.V."/>
            <person name="Nagy L.G."/>
            <person name="Martin F."/>
            <person name="Kauserud H."/>
        </authorList>
    </citation>
    <scope>NUCLEOTIDE SEQUENCE</scope>
    <source>
        <strain evidence="3">CBHHK188m</strain>
    </source>
</reference>
<dbReference type="PANTHER" id="PTHR40465:SF1">
    <property type="entry name" value="DUF6534 DOMAIN-CONTAINING PROTEIN"/>
    <property type="match status" value="1"/>
</dbReference>
<dbReference type="EMBL" id="JARJLG010000038">
    <property type="protein sequence ID" value="KAJ7764146.1"/>
    <property type="molecule type" value="Genomic_DNA"/>
</dbReference>
<keyword evidence="1" id="KW-0472">Membrane</keyword>
<name>A0AAD7JGA7_9AGAR</name>
<evidence type="ECO:0000259" key="2">
    <source>
        <dbReference type="Pfam" id="PF20152"/>
    </source>
</evidence>
<proteinExistence type="predicted"/>
<feature type="transmembrane region" description="Helical" evidence="1">
    <location>
        <begin position="138"/>
        <end position="164"/>
    </location>
</feature>
<dbReference type="Proteomes" id="UP001215280">
    <property type="component" value="Unassembled WGS sequence"/>
</dbReference>
<evidence type="ECO:0000313" key="3">
    <source>
        <dbReference type="EMBL" id="KAJ7764146.1"/>
    </source>
</evidence>
<keyword evidence="4" id="KW-1185">Reference proteome</keyword>
<dbReference type="Pfam" id="PF20152">
    <property type="entry name" value="DUF6534"/>
    <property type="match status" value="1"/>
</dbReference>
<keyword evidence="1" id="KW-1133">Transmembrane helix</keyword>